<feature type="region of interest" description="Disordered" evidence="1">
    <location>
        <begin position="254"/>
        <end position="298"/>
    </location>
</feature>
<accession>A0A9B0X2D7</accession>
<evidence type="ECO:0000259" key="2">
    <source>
        <dbReference type="Pfam" id="PF15477"/>
    </source>
</evidence>
<protein>
    <submittedName>
        <fullName evidence="4">Lysine-rich nucleolar protein 1</fullName>
    </submittedName>
</protein>
<gene>
    <name evidence="4" type="primary">KNOP1</name>
</gene>
<dbReference type="GeneID" id="102811485"/>
<dbReference type="Proteomes" id="UP000504623">
    <property type="component" value="Unplaced"/>
</dbReference>
<evidence type="ECO:0000313" key="3">
    <source>
        <dbReference type="Proteomes" id="UP000504623"/>
    </source>
</evidence>
<feature type="region of interest" description="Disordered" evidence="1">
    <location>
        <begin position="1"/>
        <end position="65"/>
    </location>
</feature>
<feature type="compositionally biased region" description="Basic residues" evidence="1">
    <location>
        <begin position="273"/>
        <end position="282"/>
    </location>
</feature>
<evidence type="ECO:0000256" key="1">
    <source>
        <dbReference type="SAM" id="MobiDB-lite"/>
    </source>
</evidence>
<evidence type="ECO:0000313" key="4">
    <source>
        <dbReference type="RefSeq" id="XP_006876017.1"/>
    </source>
</evidence>
<dbReference type="CTD" id="400506"/>
<dbReference type="PANTHER" id="PTHR22426">
    <property type="entry name" value="ARGININE_SERINE-RICH COILED-COIL PROTEIN 2"/>
    <property type="match status" value="1"/>
</dbReference>
<feature type="region of interest" description="Disordered" evidence="1">
    <location>
        <begin position="182"/>
        <end position="238"/>
    </location>
</feature>
<dbReference type="AlphaFoldDB" id="A0A9B0X2D7"/>
<feature type="compositionally biased region" description="Basic residues" evidence="1">
    <location>
        <begin position="217"/>
        <end position="234"/>
    </location>
</feature>
<dbReference type="PANTHER" id="PTHR22426:SF1">
    <property type="entry name" value="LYSINE-RICH NUCLEOLAR PROTEIN 1"/>
    <property type="match status" value="1"/>
</dbReference>
<keyword evidence="3" id="KW-1185">Reference proteome</keyword>
<feature type="region of interest" description="Disordered" evidence="1">
    <location>
        <begin position="81"/>
        <end position="133"/>
    </location>
</feature>
<dbReference type="OrthoDB" id="9451331at2759"/>
<sequence length="444" mass="50065">MIPKTQQAAVDLGLPEKKKKKKKIIKEPESQYFTEVSPRRSASPSKNGVQTPGMPVVKKKKKKKVVCENPLEHETVLQTKWADKSSSSRKQALGLAEFQSGEKRKKRGSWSAVTPLHGQGTETPLSPKEGEEGIRVAKKLKKHRKEKKAQHAMASAQSQGLCEGGYAHCIYEVGKTWEELAASGQKQKQGSQREARAKMKKTKKIYQEGDLSLNHLKISKTTRSSSRKGSKKKAAKSEVLDYIPIGDSLKAPVKKKIKCKKQEEQPGIEESARKRKKKKKRKESQAAEHCEEEPDSDLEVVLEKKGNMDEVHIDQVRRKALQEEIDRESGKTEASETTKWTGTKFGQWDTADFENEDQKLKFLKLMGGFKNLSPSFSRPPGMMGRSNMALNKKAADSLQQNLQQDYERAMSWKYSRGAGLGFSRAPDKVFYIDRNASKSIKFED</sequence>
<dbReference type="RefSeq" id="XP_006876017.1">
    <property type="nucleotide sequence ID" value="XM_006875955.1"/>
</dbReference>
<proteinExistence type="predicted"/>
<name>A0A9B0X2D7_CHRAS</name>
<feature type="domain" description="Small acidic protein-like" evidence="2">
    <location>
        <begin position="348"/>
        <end position="421"/>
    </location>
</feature>
<dbReference type="Pfam" id="PF15477">
    <property type="entry name" value="SMAP"/>
    <property type="match status" value="1"/>
</dbReference>
<reference evidence="4" key="1">
    <citation type="submission" date="2025-08" db="UniProtKB">
        <authorList>
            <consortium name="RefSeq"/>
        </authorList>
    </citation>
    <scope>IDENTIFICATION</scope>
    <source>
        <tissue evidence="4">Spleen</tissue>
    </source>
</reference>
<organism evidence="3 4">
    <name type="scientific">Chrysochloris asiatica</name>
    <name type="common">Cape golden mole</name>
    <dbReference type="NCBI Taxonomy" id="185453"/>
    <lineage>
        <taxon>Eukaryota</taxon>
        <taxon>Metazoa</taxon>
        <taxon>Chordata</taxon>
        <taxon>Craniata</taxon>
        <taxon>Vertebrata</taxon>
        <taxon>Euteleostomi</taxon>
        <taxon>Mammalia</taxon>
        <taxon>Eutheria</taxon>
        <taxon>Afrotheria</taxon>
        <taxon>Chrysochloridae</taxon>
        <taxon>Chrysochlorinae</taxon>
        <taxon>Chrysochloris</taxon>
    </lineage>
</organism>
<dbReference type="InterPro" id="IPR028124">
    <property type="entry name" value="SMAP_dom"/>
</dbReference>
<feature type="compositionally biased region" description="Polar residues" evidence="1">
    <location>
        <begin position="40"/>
        <end position="50"/>
    </location>
</feature>